<dbReference type="RefSeq" id="WP_284056154.1">
    <property type="nucleotide sequence ID" value="NZ_JAMSLR010000002.1"/>
</dbReference>
<dbReference type="EMBL" id="JAMSLR010000002">
    <property type="protein sequence ID" value="MCM8748373.1"/>
    <property type="molecule type" value="Genomic_DNA"/>
</dbReference>
<comment type="caution">
    <text evidence="1">The sequence shown here is derived from an EMBL/GenBank/DDBJ whole genome shotgun (WGS) entry which is preliminary data.</text>
</comment>
<evidence type="ECO:0000313" key="1">
    <source>
        <dbReference type="EMBL" id="MCM8748373.1"/>
    </source>
</evidence>
<protein>
    <recommendedName>
        <fullName evidence="3">DUF4268 domain-containing protein</fullName>
    </recommendedName>
</protein>
<gene>
    <name evidence="1" type="ORF">NET02_04385</name>
</gene>
<name>A0AA41WCC2_9BACT</name>
<proteinExistence type="predicted"/>
<dbReference type="Proteomes" id="UP001165306">
    <property type="component" value="Unassembled WGS sequence"/>
</dbReference>
<dbReference type="AlphaFoldDB" id="A0AA41WCC2"/>
<evidence type="ECO:0000313" key="2">
    <source>
        <dbReference type="Proteomes" id="UP001165306"/>
    </source>
</evidence>
<reference evidence="1" key="1">
    <citation type="submission" date="2022-06" db="EMBL/GenBank/DDBJ databases">
        <title>CFH 74404 Thermomicrobiaceae sp.</title>
        <authorList>
            <person name="Ming H."/>
            <person name="Li W.-J."/>
            <person name="Zhao Z."/>
        </authorList>
    </citation>
    <scope>NUCLEOTIDE SEQUENCE</scope>
    <source>
        <strain evidence="1">CFH 74404</strain>
    </source>
</reference>
<evidence type="ECO:0008006" key="3">
    <source>
        <dbReference type="Google" id="ProtNLM"/>
    </source>
</evidence>
<sequence>MTTLTRREFFHDVIGALRSRLPAGLADFRIAQAQHLLKIYYAQPRIHYEVWVNGRDRHIEIGLHFEDGPESTEQLLLWLDRHILELKHELGPETELERWTQSWGHLYQHLPYQPLTEALAGEIGRRLARFIVVVEPLLREWRQARTRLSAARR</sequence>
<accession>A0AA41WCC2</accession>
<organism evidence="1 2">
    <name type="scientific">Thermalbibacter longus</name>
    <dbReference type="NCBI Taxonomy" id="2951981"/>
    <lineage>
        <taxon>Bacteria</taxon>
        <taxon>Pseudomonadati</taxon>
        <taxon>Thermomicrobiota</taxon>
        <taxon>Thermomicrobia</taxon>
        <taxon>Thermomicrobiales</taxon>
        <taxon>Thermomicrobiaceae</taxon>
        <taxon>Thermalbibacter</taxon>
    </lineage>
</organism>
<keyword evidence="2" id="KW-1185">Reference proteome</keyword>